<evidence type="ECO:0000256" key="7">
    <source>
        <dbReference type="RuleBase" id="RU364056"/>
    </source>
</evidence>
<dbReference type="Pfam" id="PF21478">
    <property type="entry name" value="GcvP2_C"/>
    <property type="match status" value="1"/>
</dbReference>
<dbReference type="InterPro" id="IPR003437">
    <property type="entry name" value="GcvP"/>
</dbReference>
<dbReference type="PANTHER" id="PTHR11773">
    <property type="entry name" value="GLYCINE DEHYDROGENASE, DECARBOXYLATING"/>
    <property type="match status" value="1"/>
</dbReference>
<gene>
    <name evidence="10" type="primary">GCSP</name>
</gene>
<feature type="domain" description="Glycine cleavage system P-protein N-terminal" evidence="8">
    <location>
        <begin position="45"/>
        <end position="473"/>
    </location>
</feature>
<dbReference type="NCBIfam" id="NF003346">
    <property type="entry name" value="PRK04366.1"/>
    <property type="match status" value="1"/>
</dbReference>
<dbReference type="FunFam" id="3.40.640.10:FF:000007">
    <property type="entry name" value="glycine dehydrogenase (Decarboxylating), mitochondrial"/>
    <property type="match status" value="1"/>
</dbReference>
<dbReference type="GO" id="GO:0005829">
    <property type="term" value="C:cytosol"/>
    <property type="evidence" value="ECO:0007669"/>
    <property type="project" value="TreeGrafter"/>
</dbReference>
<comment type="subunit">
    <text evidence="7">The glycine cleavage system is composed of four proteins: P, T, L and H.</text>
</comment>
<feature type="modified residue" description="N6-(pyridoxal phosphate)lysine" evidence="6">
    <location>
        <position position="737"/>
    </location>
</feature>
<dbReference type="InterPro" id="IPR020581">
    <property type="entry name" value="GDC_P"/>
</dbReference>
<dbReference type="GO" id="GO:0016594">
    <property type="term" value="F:glycine binding"/>
    <property type="evidence" value="ECO:0007669"/>
    <property type="project" value="TreeGrafter"/>
</dbReference>
<evidence type="ECO:0000256" key="4">
    <source>
        <dbReference type="ARBA" id="ARBA00023002"/>
    </source>
</evidence>
<comment type="subcellular location">
    <subcellularLocation>
        <location evidence="7">Mitochondrion</location>
    </subcellularLocation>
</comment>
<evidence type="ECO:0000256" key="3">
    <source>
        <dbReference type="ARBA" id="ARBA00022898"/>
    </source>
</evidence>
<comment type="function">
    <text evidence="7">The glycine cleavage system catalyzes the degradation of glycine.</text>
</comment>
<evidence type="ECO:0000256" key="2">
    <source>
        <dbReference type="ARBA" id="ARBA00010756"/>
    </source>
</evidence>
<dbReference type="NCBIfam" id="TIGR00461">
    <property type="entry name" value="gcvP"/>
    <property type="match status" value="1"/>
</dbReference>
<keyword evidence="4 7" id="KW-0560">Oxidoreductase</keyword>
<dbReference type="InterPro" id="IPR049315">
    <property type="entry name" value="GDC-P_N"/>
</dbReference>
<dbReference type="EC" id="1.4.4.2" evidence="7"/>
<evidence type="ECO:0000259" key="9">
    <source>
        <dbReference type="Pfam" id="PF21478"/>
    </source>
</evidence>
<comment type="cofactor">
    <cofactor evidence="1 6 7">
        <name>pyridoxal 5'-phosphate</name>
        <dbReference type="ChEBI" id="CHEBI:597326"/>
    </cofactor>
</comment>
<reference evidence="10" key="1">
    <citation type="journal article" date="2016" name="Mol. Biol. Evol.">
        <title>Novel hydrogenosomes in the microaerophilic jakobid Stygiella incarcerata.</title>
        <authorList>
            <person name="Leger M.M."/>
            <person name="Eme L."/>
            <person name="Hug L.A."/>
            <person name="Roger A.J."/>
        </authorList>
    </citation>
    <scope>NUCLEOTIDE SEQUENCE</scope>
</reference>
<dbReference type="Pfam" id="PF02347">
    <property type="entry name" value="GDC-P"/>
    <property type="match status" value="2"/>
</dbReference>
<comment type="catalytic activity">
    <reaction evidence="5 7">
        <text>N(6)-[(R)-lipoyl]-L-lysyl-[glycine-cleavage complex H protein] + glycine + H(+) = N(6)-[(R)-S(8)-aminomethyldihydrolipoyl]-L-lysyl-[glycine-cleavage complex H protein] + CO2</text>
        <dbReference type="Rhea" id="RHEA:24304"/>
        <dbReference type="Rhea" id="RHEA-COMP:10494"/>
        <dbReference type="Rhea" id="RHEA-COMP:10495"/>
        <dbReference type="ChEBI" id="CHEBI:15378"/>
        <dbReference type="ChEBI" id="CHEBI:16526"/>
        <dbReference type="ChEBI" id="CHEBI:57305"/>
        <dbReference type="ChEBI" id="CHEBI:83099"/>
        <dbReference type="ChEBI" id="CHEBI:83143"/>
        <dbReference type="EC" id="1.4.4.2"/>
    </reaction>
</comment>
<accession>A0A192ZIQ2</accession>
<dbReference type="GO" id="GO:0030170">
    <property type="term" value="F:pyridoxal phosphate binding"/>
    <property type="evidence" value="ECO:0007669"/>
    <property type="project" value="TreeGrafter"/>
</dbReference>
<dbReference type="Gene3D" id="3.40.640.10">
    <property type="entry name" value="Type I PLP-dependent aspartate aminotransferase-like (Major domain)"/>
    <property type="match status" value="2"/>
</dbReference>
<dbReference type="CDD" id="cd00613">
    <property type="entry name" value="GDC-P"/>
    <property type="match status" value="1"/>
</dbReference>
<dbReference type="GO" id="GO:0004375">
    <property type="term" value="F:glycine dehydrogenase (decarboxylating) activity"/>
    <property type="evidence" value="ECO:0007669"/>
    <property type="project" value="UniProtKB-UniRule"/>
</dbReference>
<evidence type="ECO:0000256" key="6">
    <source>
        <dbReference type="PIRSR" id="PIRSR603437-50"/>
    </source>
</evidence>
<proteinExistence type="evidence at transcript level"/>
<dbReference type="GO" id="GO:0005739">
    <property type="term" value="C:mitochondrion"/>
    <property type="evidence" value="ECO:0007669"/>
    <property type="project" value="UniProtKB-SubCell"/>
</dbReference>
<feature type="domain" description="Glycine cleavage system P-protein N-terminal" evidence="8">
    <location>
        <begin position="512"/>
        <end position="764"/>
    </location>
</feature>
<evidence type="ECO:0000256" key="1">
    <source>
        <dbReference type="ARBA" id="ARBA00001933"/>
    </source>
</evidence>
<keyword evidence="3 6" id="KW-0663">Pyridoxal phosphate</keyword>
<dbReference type="InterPro" id="IPR049316">
    <property type="entry name" value="GDC-P_C"/>
</dbReference>
<dbReference type="Gene3D" id="3.90.1150.10">
    <property type="entry name" value="Aspartate Aminotransferase, domain 1"/>
    <property type="match status" value="2"/>
</dbReference>
<organism evidence="10">
    <name type="scientific">Stygiella incarcerata</name>
    <dbReference type="NCBI Taxonomy" id="1712417"/>
    <lineage>
        <taxon>Eukaryota</taxon>
        <taxon>Discoba</taxon>
        <taxon>Jakobida</taxon>
        <taxon>Andalucina</taxon>
        <taxon>Stygiellidae</taxon>
        <taxon>Stygiella</taxon>
    </lineage>
</organism>
<evidence type="ECO:0000256" key="5">
    <source>
        <dbReference type="ARBA" id="ARBA00049026"/>
    </source>
</evidence>
<dbReference type="PANTHER" id="PTHR11773:SF1">
    <property type="entry name" value="GLYCINE DEHYDROGENASE (DECARBOXYLATING), MITOCHONDRIAL"/>
    <property type="match status" value="1"/>
</dbReference>
<keyword evidence="7" id="KW-0809">Transit peptide</keyword>
<dbReference type="EMBL" id="KT984583">
    <property type="protein sequence ID" value="ANM86803.1"/>
    <property type="molecule type" value="mRNA"/>
</dbReference>
<dbReference type="AlphaFoldDB" id="A0A192ZIQ2"/>
<sequence length="987" mass="108263">MLSTLFPNGGLRHVVAASVSKLRIPRWLVSAAKVHAVLPTDTFVDRHLGQEPAAIEKMLKAVGCSTIDELIDQVIPKSIRLQKRLNLAPPTTESEALEEFKQKVGANKVMKNFIGNGFHDALTPTVILKNVLENPCWVTSYTPYQAEISQGRLEMLLNFQQMIIDMTGLPVSNASLLDQATGAAEALLLSQRVCKKPHKGQRLQFIVSDRCNPQDIAVVQTRATAFDLDVIVADVDKVDFSAYPLLCGVMVGYPDTYGRVQPLDELAKKVHEEKAVLVAIADLIALATLKPPGEMGCDVVLGSSQRFGIPLNFGGPHAGYFATTEALKRQIPGRVIGVSKDARGRTVFRMSLQTREQHIRREKATSNICTSMSLLADLATMFAIYHGPERLTKISHRIHAMAMTLREGLRAMGLKVNEDLVYDTVTIFDVDAKAVMKTAEARGMNLRRVSDSSIAINVGEATTLVDVNGIFLLFGEPACSAEDALEAANIDIPEELKRTSKFLTHEVFNSYHTEHEMERYLYRLVGKDYSLAQGMIPLGSCTMKLNSASELVPVTMPEVCSIHPFAPPEQTEGFLDVFRELSAWLAEVTGFAGTSLQPIGGSQGEYAGLMVIRSYLQSIGEGKRDICLIPVSAHGTNPASAVMAGFRVMTVKCDKRGNVDAKDLESLLKKHGKDVACVMITYPSTHGIFETEVENIVKMIHDAGGQVYLDGANMNAQVGLCRPGDIGADVCHLNLHKTFAIPHGGGGPPSAPICVAKHLVPFLPNHPLIHTGGDKSCGAISGGPFGSSAILPITWMYMRMMGAEGLTLASKMAILSANYIKARLSKYYEIVYTDKNGFVGHEFILDIRPFKKYGIEAEDVAKRLMDYGFHAPTMSFPIANTLMIEPTESESIVELDRFVDAMISIRGEIAEVVDGKADQTDNVLKNSPHTSEDVTDAEWKHPYSREKAVFPLPSLRTNKYWPPINRVDNVYGDRNLFCSCPTWDAYH</sequence>
<protein>
    <recommendedName>
        <fullName evidence="7">Glycine cleavage system P protein</fullName>
        <ecNumber evidence="7">1.4.4.2</ecNumber>
    </recommendedName>
</protein>
<keyword evidence="7" id="KW-0496">Mitochondrion</keyword>
<evidence type="ECO:0000259" key="8">
    <source>
        <dbReference type="Pfam" id="PF02347"/>
    </source>
</evidence>
<dbReference type="GO" id="GO:0019464">
    <property type="term" value="P:glycine decarboxylation via glycine cleavage system"/>
    <property type="evidence" value="ECO:0007669"/>
    <property type="project" value="TreeGrafter"/>
</dbReference>
<dbReference type="SUPFAM" id="SSF53383">
    <property type="entry name" value="PLP-dependent transferases"/>
    <property type="match status" value="2"/>
</dbReference>
<evidence type="ECO:0000313" key="10">
    <source>
        <dbReference type="EMBL" id="ANM86803.1"/>
    </source>
</evidence>
<dbReference type="InterPro" id="IPR015421">
    <property type="entry name" value="PyrdxlP-dep_Trfase_major"/>
</dbReference>
<dbReference type="FunFam" id="3.90.1150.10:FF:000007">
    <property type="entry name" value="Glycine dehydrogenase (decarboxylating), mitochondrial"/>
    <property type="match status" value="1"/>
</dbReference>
<dbReference type="InterPro" id="IPR015422">
    <property type="entry name" value="PyrdxlP-dep_Trfase_small"/>
</dbReference>
<comment type="similarity">
    <text evidence="2 7">Belongs to the GcvP family.</text>
</comment>
<feature type="domain" description="Glycine dehydrogenase C-terminal" evidence="9">
    <location>
        <begin position="809"/>
        <end position="929"/>
    </location>
</feature>
<name>A0A192ZIQ2_9EUKA</name>
<dbReference type="InterPro" id="IPR015424">
    <property type="entry name" value="PyrdxlP-dep_Trfase"/>
</dbReference>
<dbReference type="GO" id="GO:0005960">
    <property type="term" value="C:glycine cleavage complex"/>
    <property type="evidence" value="ECO:0007669"/>
    <property type="project" value="TreeGrafter"/>
</dbReference>